<evidence type="ECO:0000313" key="8">
    <source>
        <dbReference type="EMBL" id="AMV67636.1"/>
    </source>
</evidence>
<proteinExistence type="predicted"/>
<evidence type="ECO:0000256" key="4">
    <source>
        <dbReference type="ARBA" id="ARBA00022801"/>
    </source>
</evidence>
<dbReference type="EMBL" id="CP012288">
    <property type="protein sequence ID" value="AMV67636.1"/>
    <property type="molecule type" value="Genomic_DNA"/>
</dbReference>
<keyword evidence="4" id="KW-0378">Hydrolase</keyword>
<feature type="domain" description="Phage capsid-like C-terminal" evidence="7">
    <location>
        <begin position="254"/>
        <end position="506"/>
    </location>
</feature>
<dbReference type="InterPro" id="IPR054613">
    <property type="entry name" value="Peptidase_S78_dom"/>
</dbReference>
<reference evidence="8 9" key="1">
    <citation type="journal article" date="2016" name="PLoS ONE">
        <title>The Identification of Novel Diagnostic Marker Genes for the Detection of Beer Spoiling Pediococcus damnosus Strains Using the BlAst Diagnostic Gene findEr.</title>
        <authorList>
            <person name="Behr J."/>
            <person name="Geissler A.J."/>
            <person name="Schmid J."/>
            <person name="Zehe A."/>
            <person name="Vogel R.F."/>
        </authorList>
    </citation>
    <scope>NUCLEOTIDE SEQUENCE [LARGE SCALE GENOMIC DNA]</scope>
    <source>
        <strain evidence="8 9">TMW 2.1535</strain>
    </source>
</reference>
<comment type="subcellular location">
    <subcellularLocation>
        <location evidence="1">Virion</location>
    </subcellularLocation>
</comment>
<dbReference type="RefSeq" id="WP_062916718.1">
    <property type="nucleotide sequence ID" value="NZ_CP012288.1"/>
</dbReference>
<dbReference type="InterPro" id="IPR054612">
    <property type="entry name" value="Phage_capsid-like_C"/>
</dbReference>
<dbReference type="NCBIfam" id="TIGR01554">
    <property type="entry name" value="major_cap_HK97"/>
    <property type="match status" value="1"/>
</dbReference>
<feature type="region of interest" description="Disordered" evidence="5">
    <location>
        <begin position="1"/>
        <end position="53"/>
    </location>
</feature>
<dbReference type="Pfam" id="PF04586">
    <property type="entry name" value="Peptidase_S78"/>
    <property type="match status" value="1"/>
</dbReference>
<dbReference type="Gene3D" id="3.30.2320.10">
    <property type="entry name" value="hypothetical protein PF0899 domain"/>
    <property type="match status" value="1"/>
</dbReference>
<accession>A0ABN4NAD8</accession>
<keyword evidence="2" id="KW-1188">Viral release from host cell</keyword>
<evidence type="ECO:0000259" key="7">
    <source>
        <dbReference type="Pfam" id="PF05065"/>
    </source>
</evidence>
<dbReference type="SUPFAM" id="SSF56563">
    <property type="entry name" value="Major capsid protein gp5"/>
    <property type="match status" value="1"/>
</dbReference>
<organism evidence="8 9">
    <name type="scientific">Pediococcus damnosus</name>
    <dbReference type="NCBI Taxonomy" id="51663"/>
    <lineage>
        <taxon>Bacteria</taxon>
        <taxon>Bacillati</taxon>
        <taxon>Bacillota</taxon>
        <taxon>Bacilli</taxon>
        <taxon>Lactobacillales</taxon>
        <taxon>Lactobacillaceae</taxon>
        <taxon>Pediococcus</taxon>
    </lineage>
</organism>
<dbReference type="InterPro" id="IPR006433">
    <property type="entry name" value="Prohead_protease"/>
</dbReference>
<dbReference type="Gene3D" id="3.30.2400.10">
    <property type="entry name" value="Major capsid protein gp5"/>
    <property type="match status" value="1"/>
</dbReference>
<keyword evidence="3" id="KW-0645">Protease</keyword>
<evidence type="ECO:0000256" key="5">
    <source>
        <dbReference type="SAM" id="MobiDB-lite"/>
    </source>
</evidence>
<sequence length="517" mass="55779">MKDTRLTINAELRADEPVDPETADNTDSTQTTATDTTDPDKTTQPDDSKGKTLSGYAVVFNSPSKDLGGFVEVVSPKAFDGVDLSNVLMLSNHNYSEVLASVKAGTLKLEVDDKGLHFDATLPNTSFANDVYEEVSSGNVDSASFSFAVADDGDTFTKDDSGNVTRTINQVKSLFDVSVVAVPAYDDTNVAVDSRSYEKFIGKNTKADKEENKKMTEKTIIDNKPEETETRSFENYIRSEGEQRDGLTTENNQAVVPSEVVTPIFEYKQNEANLGQFATVKTVSAGSGTYPISTNSNAVLATKDELATIADVDAGMTGVDYKVATRAGKIFISQEIADDSEVPIVSEVQGQLQKLVNNTDNTNIVALLKKATKSAITGVDDIKKAFNVDLDPALNKMIITNQGGYNYLDTLKDSEGRYMLQTDPTAPTGSALLGAPIVVVPSTLLPDETDGSFPLFVGDLSQYLAIFKRNQVTSNWTQFDSYSCGLAVVIRNDYEVIDDKAMVYLTLAPASAATPAK</sequence>
<evidence type="ECO:0000259" key="6">
    <source>
        <dbReference type="Pfam" id="PF04586"/>
    </source>
</evidence>
<dbReference type="Proteomes" id="UP000076244">
    <property type="component" value="Chromosome"/>
</dbReference>
<feature type="compositionally biased region" description="Low complexity" evidence="5">
    <location>
        <begin position="25"/>
        <end position="36"/>
    </location>
</feature>
<evidence type="ECO:0000256" key="3">
    <source>
        <dbReference type="ARBA" id="ARBA00022670"/>
    </source>
</evidence>
<feature type="compositionally biased region" description="Basic and acidic residues" evidence="5">
    <location>
        <begin position="38"/>
        <end position="50"/>
    </location>
</feature>
<dbReference type="NCBIfam" id="TIGR01543">
    <property type="entry name" value="proheadase_HK97"/>
    <property type="match status" value="1"/>
</dbReference>
<gene>
    <name evidence="8" type="ORF">ADU72_1711</name>
</gene>
<dbReference type="Pfam" id="PF05065">
    <property type="entry name" value="Phage_capsid"/>
    <property type="match status" value="1"/>
</dbReference>
<name>A0ABN4NAD8_9LACO</name>
<feature type="domain" description="Prohead serine protease" evidence="6">
    <location>
        <begin position="46"/>
        <end position="199"/>
    </location>
</feature>
<protein>
    <submittedName>
        <fullName evidence="8">Prophage Lp3 protein 18</fullName>
    </submittedName>
</protein>
<dbReference type="InterPro" id="IPR024455">
    <property type="entry name" value="Phage_capsid"/>
</dbReference>
<evidence type="ECO:0000313" key="9">
    <source>
        <dbReference type="Proteomes" id="UP000076244"/>
    </source>
</evidence>
<keyword evidence="9" id="KW-1185">Reference proteome</keyword>
<evidence type="ECO:0000256" key="2">
    <source>
        <dbReference type="ARBA" id="ARBA00022612"/>
    </source>
</evidence>
<evidence type="ECO:0000256" key="1">
    <source>
        <dbReference type="ARBA" id="ARBA00004328"/>
    </source>
</evidence>